<organism evidence="1">
    <name type="scientific">Chromera velia CCMP2878</name>
    <dbReference type="NCBI Taxonomy" id="1169474"/>
    <lineage>
        <taxon>Eukaryota</taxon>
        <taxon>Sar</taxon>
        <taxon>Alveolata</taxon>
        <taxon>Colpodellida</taxon>
        <taxon>Chromeraceae</taxon>
        <taxon>Chromera</taxon>
    </lineage>
</organism>
<dbReference type="EMBL" id="CDMZ01002396">
    <property type="protein sequence ID" value="CEM42172.1"/>
    <property type="molecule type" value="Genomic_DNA"/>
</dbReference>
<name>A0A0G4HDQ4_9ALVE</name>
<gene>
    <name evidence="1" type="ORF">Cvel_26557</name>
</gene>
<reference evidence="1" key="1">
    <citation type="submission" date="2014-11" db="EMBL/GenBank/DDBJ databases">
        <authorList>
            <person name="Otto D Thomas"/>
            <person name="Naeem Raeece"/>
        </authorList>
    </citation>
    <scope>NUCLEOTIDE SEQUENCE</scope>
</reference>
<protein>
    <submittedName>
        <fullName evidence="1">Uncharacterized protein</fullName>
    </submittedName>
</protein>
<dbReference type="AlphaFoldDB" id="A0A0G4HDQ4"/>
<sequence length="105" mass="12748">MVFGIMKNKMKRDETLSQHLKMFGVDVLWEVINSLFRQNRNEADHIEPRHLRGAIYMAQVYSTELYGKRSPEGCFWYHRVETVFVQYREWLEEIERDDVDTEVFD</sequence>
<dbReference type="VEuPathDB" id="CryptoDB:Cvel_26557"/>
<evidence type="ECO:0000313" key="1">
    <source>
        <dbReference type="EMBL" id="CEM42172.1"/>
    </source>
</evidence>
<proteinExistence type="predicted"/>
<accession>A0A0G4HDQ4</accession>